<evidence type="ECO:0000259" key="9">
    <source>
        <dbReference type="Pfam" id="PF26540"/>
    </source>
</evidence>
<dbReference type="InterPro" id="IPR036849">
    <property type="entry name" value="Enolase-like_C_sf"/>
</dbReference>
<feature type="binding site" evidence="7">
    <location>
        <position position="271"/>
    </location>
    <ligand>
        <name>[4Fe-4S] cluster</name>
        <dbReference type="ChEBI" id="CHEBI:49883"/>
    </ligand>
</feature>
<dbReference type="Pfam" id="PF26540">
    <property type="entry name" value="GcpE_C"/>
    <property type="match status" value="1"/>
</dbReference>
<comment type="similarity">
    <text evidence="7">Belongs to the IspG family.</text>
</comment>
<dbReference type="EMBL" id="CP002606">
    <property type="protein sequence ID" value="AEA34460.1"/>
    <property type="molecule type" value="Genomic_DNA"/>
</dbReference>
<dbReference type="eggNOG" id="COG0821">
    <property type="taxonomic scope" value="Bacteria"/>
</dbReference>
<dbReference type="InterPro" id="IPR058578">
    <property type="entry name" value="IspG_TIM"/>
</dbReference>
<evidence type="ECO:0000313" key="11">
    <source>
        <dbReference type="Proteomes" id="UP000008139"/>
    </source>
</evidence>
<dbReference type="InterPro" id="IPR011005">
    <property type="entry name" value="Dihydropteroate_synth-like_sf"/>
</dbReference>
<dbReference type="PANTHER" id="PTHR30454:SF0">
    <property type="entry name" value="4-HYDROXY-3-METHYLBUT-2-EN-1-YL DIPHOSPHATE SYNTHASE (FERREDOXIN), CHLOROPLASTIC"/>
    <property type="match status" value="1"/>
</dbReference>
<dbReference type="GO" id="GO:0051539">
    <property type="term" value="F:4 iron, 4 sulfur cluster binding"/>
    <property type="evidence" value="ECO:0007669"/>
    <property type="project" value="UniProtKB-UniRule"/>
</dbReference>
<dbReference type="GO" id="GO:0046429">
    <property type="term" value="F:4-hydroxy-3-methylbut-2-en-1-yl diphosphate synthase activity (ferredoxin)"/>
    <property type="evidence" value="ECO:0007669"/>
    <property type="project" value="UniProtKB-UniRule"/>
</dbReference>
<dbReference type="InterPro" id="IPR058579">
    <property type="entry name" value="IspG_C"/>
</dbReference>
<dbReference type="SUPFAM" id="SSF51604">
    <property type="entry name" value="Enolase C-terminal domain-like"/>
    <property type="match status" value="1"/>
</dbReference>
<dbReference type="InterPro" id="IPR016425">
    <property type="entry name" value="IspG_bac"/>
</dbReference>
<dbReference type="NCBIfam" id="TIGR00612">
    <property type="entry name" value="ispG_gcpE"/>
    <property type="match status" value="1"/>
</dbReference>
<gene>
    <name evidence="7" type="primary">ispG</name>
    <name evidence="10" type="ordered locus">Hipma_1504</name>
</gene>
<keyword evidence="2 7" id="KW-0479">Metal-binding</keyword>
<dbReference type="OrthoDB" id="9803214at2"/>
<comment type="catalytic activity">
    <reaction evidence="7">
        <text>(2E)-4-hydroxy-3-methylbut-2-enyl diphosphate + oxidized [flavodoxin] + H2O + 2 H(+) = 2-C-methyl-D-erythritol 2,4-cyclic diphosphate + reduced [flavodoxin]</text>
        <dbReference type="Rhea" id="RHEA:43604"/>
        <dbReference type="Rhea" id="RHEA-COMP:10622"/>
        <dbReference type="Rhea" id="RHEA-COMP:10623"/>
        <dbReference type="ChEBI" id="CHEBI:15377"/>
        <dbReference type="ChEBI" id="CHEBI:15378"/>
        <dbReference type="ChEBI" id="CHEBI:57618"/>
        <dbReference type="ChEBI" id="CHEBI:58210"/>
        <dbReference type="ChEBI" id="CHEBI:58483"/>
        <dbReference type="ChEBI" id="CHEBI:128753"/>
        <dbReference type="EC" id="1.17.7.3"/>
    </reaction>
</comment>
<evidence type="ECO:0000313" key="10">
    <source>
        <dbReference type="EMBL" id="AEA34460.1"/>
    </source>
</evidence>
<dbReference type="HAMAP" id="MF_00159">
    <property type="entry name" value="IspG"/>
    <property type="match status" value="1"/>
</dbReference>
<accession>F2LTT4</accession>
<dbReference type="GO" id="GO:0141197">
    <property type="term" value="F:4-hydroxy-3-methylbut-2-enyl-diphosphate synthase activity (flavodoxin)"/>
    <property type="evidence" value="ECO:0007669"/>
    <property type="project" value="UniProtKB-EC"/>
</dbReference>
<feature type="domain" description="IspG TIM-barrel" evidence="8">
    <location>
        <begin position="9"/>
        <end position="249"/>
    </location>
</feature>
<evidence type="ECO:0000256" key="5">
    <source>
        <dbReference type="ARBA" id="ARBA00023014"/>
    </source>
</evidence>
<evidence type="ECO:0000256" key="2">
    <source>
        <dbReference type="ARBA" id="ARBA00022723"/>
    </source>
</evidence>
<dbReference type="AlphaFoldDB" id="F2LTT4"/>
<dbReference type="KEGG" id="hmr:Hipma_1504"/>
<name>F2LTT4_HIPMA</name>
<dbReference type="InterPro" id="IPR045854">
    <property type="entry name" value="NO2/SO3_Rdtase_4Fe4S_sf"/>
</dbReference>
<dbReference type="Gene3D" id="3.30.413.10">
    <property type="entry name" value="Sulfite Reductase Hemoprotein, domain 1"/>
    <property type="match status" value="1"/>
</dbReference>
<keyword evidence="3 7" id="KW-0560">Oxidoreductase</keyword>
<dbReference type="UniPathway" id="UPA00056">
    <property type="reaction ID" value="UER00096"/>
</dbReference>
<reference evidence="11" key="2">
    <citation type="submission" date="2011-03" db="EMBL/GenBank/DDBJ databases">
        <title>The complete genome of Hippea maritima DSM 10411.</title>
        <authorList>
            <consortium name="US DOE Joint Genome Institute (JGI-PGF)"/>
            <person name="Lucas S."/>
            <person name="Copeland A."/>
            <person name="Lapidus A."/>
            <person name="Bruce D."/>
            <person name="Goodwin L."/>
            <person name="Pitluck S."/>
            <person name="Peters L."/>
            <person name="Kyrpides N."/>
            <person name="Mavromatis K."/>
            <person name="Pagani I."/>
            <person name="Ivanova N."/>
            <person name="Mikhailova N."/>
            <person name="Lu M."/>
            <person name="Detter J.C."/>
            <person name="Tapia R."/>
            <person name="Han C."/>
            <person name="Land M."/>
            <person name="Hauser L."/>
            <person name="Markowitz V."/>
            <person name="Cheng J.-F."/>
            <person name="Hugenholtz P."/>
            <person name="Woyke T."/>
            <person name="Wu D."/>
            <person name="Spring S."/>
            <person name="Schroeder M."/>
            <person name="Brambilla E."/>
            <person name="Klenk H.-P."/>
            <person name="Eisen J.A."/>
        </authorList>
    </citation>
    <scope>NUCLEOTIDE SEQUENCE [LARGE SCALE GENOMIC DNA]</scope>
    <source>
        <strain evidence="11">ATCC 700847 / DSM 10411 / MH2</strain>
    </source>
</reference>
<dbReference type="FunCoup" id="F2LTT4">
    <property type="interactions" value="290"/>
</dbReference>
<comment type="pathway">
    <text evidence="7">Isoprenoid biosynthesis; isopentenyl diphosphate biosynthesis via DXP pathway; isopentenyl diphosphate from 1-deoxy-D-xylulose 5-phosphate: step 5/6.</text>
</comment>
<reference evidence="10 11" key="1">
    <citation type="journal article" date="2011" name="Stand. Genomic Sci.">
        <title>Complete genome sequence of the thermophilic sulfur-reducer Hippea maritima type strain (MH(2)).</title>
        <authorList>
            <person name="Huntemann M."/>
            <person name="Lu M."/>
            <person name="Nolan M."/>
            <person name="Lapidus A."/>
            <person name="Lucas S."/>
            <person name="Hammon N."/>
            <person name="Deshpande S."/>
            <person name="Cheng J.F."/>
            <person name="Tapia R."/>
            <person name="Han C."/>
            <person name="Goodwin L."/>
            <person name="Pitluck S."/>
            <person name="Liolios K."/>
            <person name="Pagani I."/>
            <person name="Ivanova N."/>
            <person name="Ovchinikova G."/>
            <person name="Pati A."/>
            <person name="Chen A."/>
            <person name="Palaniappan K."/>
            <person name="Land M."/>
            <person name="Hauser L."/>
            <person name="Jeffries C.D."/>
            <person name="Detter J.C."/>
            <person name="Brambilla E.M."/>
            <person name="Rohde M."/>
            <person name="Spring S."/>
            <person name="Goker M."/>
            <person name="Woyke T."/>
            <person name="Bristow J."/>
            <person name="Eisen J.A."/>
            <person name="Markowitz V."/>
            <person name="Hugenholtz P."/>
            <person name="Kyrpides N.C."/>
            <person name="Klenk H.P."/>
            <person name="Mavromatis K."/>
        </authorList>
    </citation>
    <scope>NUCLEOTIDE SEQUENCE [LARGE SCALE GENOMIC DNA]</scope>
    <source>
        <strain evidence="11">ATCC 700847 / DSM 10411 / MH2</strain>
    </source>
</reference>
<evidence type="ECO:0000256" key="1">
    <source>
        <dbReference type="ARBA" id="ARBA00022485"/>
    </source>
</evidence>
<evidence type="ECO:0000259" key="8">
    <source>
        <dbReference type="Pfam" id="PF04551"/>
    </source>
</evidence>
<dbReference type="HOGENOM" id="CLU_042258_0_0_7"/>
<evidence type="ECO:0000256" key="7">
    <source>
        <dbReference type="HAMAP-Rule" id="MF_00159"/>
    </source>
</evidence>
<dbReference type="PANTHER" id="PTHR30454">
    <property type="entry name" value="4-HYDROXY-3-METHYLBUT-2-EN-1-YL DIPHOSPHATE SYNTHASE"/>
    <property type="match status" value="1"/>
</dbReference>
<dbReference type="SUPFAM" id="SSF56014">
    <property type="entry name" value="Nitrite and sulphite reductase 4Fe-4S domain-like"/>
    <property type="match status" value="1"/>
</dbReference>
<dbReference type="GO" id="GO:0019288">
    <property type="term" value="P:isopentenyl diphosphate biosynthetic process, methylerythritol 4-phosphate pathway"/>
    <property type="evidence" value="ECO:0007669"/>
    <property type="project" value="UniProtKB-UniRule"/>
</dbReference>
<evidence type="ECO:0000256" key="3">
    <source>
        <dbReference type="ARBA" id="ARBA00023002"/>
    </source>
</evidence>
<keyword evidence="6 7" id="KW-0414">Isoprene biosynthesis</keyword>
<feature type="binding site" evidence="7">
    <location>
        <position position="303"/>
    </location>
    <ligand>
        <name>[4Fe-4S] cluster</name>
        <dbReference type="ChEBI" id="CHEBI:49883"/>
    </ligand>
</feature>
<dbReference type="InParanoid" id="F2LTT4"/>
<dbReference type="NCBIfam" id="NF001540">
    <property type="entry name" value="PRK00366.1"/>
    <property type="match status" value="1"/>
</dbReference>
<feature type="binding site" evidence="7">
    <location>
        <position position="310"/>
    </location>
    <ligand>
        <name>[4Fe-4S] cluster</name>
        <dbReference type="ChEBI" id="CHEBI:49883"/>
    </ligand>
</feature>
<protein>
    <recommendedName>
        <fullName evidence="7">4-hydroxy-3-methylbut-2-en-1-yl diphosphate synthase (flavodoxin)</fullName>
        <ecNumber evidence="7">1.17.7.3</ecNumber>
    </recommendedName>
    <alternativeName>
        <fullName evidence="7">1-hydroxy-2-methyl-2-(E)-butenyl 4-diphosphate synthase</fullName>
    </alternativeName>
</protein>
<dbReference type="GO" id="GO:0005506">
    <property type="term" value="F:iron ion binding"/>
    <property type="evidence" value="ECO:0007669"/>
    <property type="project" value="InterPro"/>
</dbReference>
<dbReference type="InterPro" id="IPR004588">
    <property type="entry name" value="IspG_bac-typ"/>
</dbReference>
<dbReference type="FunFam" id="3.20.20.20:FF:000001">
    <property type="entry name" value="4-hydroxy-3-methylbut-2-en-1-yl diphosphate synthase (flavodoxin)"/>
    <property type="match status" value="1"/>
</dbReference>
<dbReference type="STRING" id="760142.Hipma_1504"/>
<comment type="cofactor">
    <cofactor evidence="7">
        <name>[4Fe-4S] cluster</name>
        <dbReference type="ChEBI" id="CHEBI:49883"/>
    </cofactor>
    <text evidence="7">Binds 1 [4Fe-4S] cluster.</text>
</comment>
<dbReference type="PIRSF" id="PIRSF004640">
    <property type="entry name" value="IspG"/>
    <property type="match status" value="1"/>
</dbReference>
<dbReference type="RefSeq" id="WP_013682489.1">
    <property type="nucleotide sequence ID" value="NC_015318.1"/>
</dbReference>
<keyword evidence="5 7" id="KW-0411">Iron-sulfur</keyword>
<organism evidence="10 11">
    <name type="scientific">Hippea maritima (strain ATCC 700847 / DSM 10411 / MH2)</name>
    <dbReference type="NCBI Taxonomy" id="760142"/>
    <lineage>
        <taxon>Bacteria</taxon>
        <taxon>Pseudomonadati</taxon>
        <taxon>Campylobacterota</taxon>
        <taxon>Desulfurellia</taxon>
        <taxon>Desulfurellales</taxon>
        <taxon>Hippeaceae</taxon>
        <taxon>Hippea</taxon>
    </lineage>
</organism>
<evidence type="ECO:0000256" key="6">
    <source>
        <dbReference type="ARBA" id="ARBA00023229"/>
    </source>
</evidence>
<feature type="binding site" evidence="7">
    <location>
        <position position="268"/>
    </location>
    <ligand>
        <name>[4Fe-4S] cluster</name>
        <dbReference type="ChEBI" id="CHEBI:49883"/>
    </ligand>
</feature>
<dbReference type="Pfam" id="PF04551">
    <property type="entry name" value="GcpE"/>
    <property type="match status" value="1"/>
</dbReference>
<dbReference type="Proteomes" id="UP000008139">
    <property type="component" value="Chromosome"/>
</dbReference>
<keyword evidence="11" id="KW-1185">Reference proteome</keyword>
<keyword evidence="1 7" id="KW-0004">4Fe-4S</keyword>
<evidence type="ECO:0000256" key="4">
    <source>
        <dbReference type="ARBA" id="ARBA00023004"/>
    </source>
</evidence>
<dbReference type="EC" id="1.17.7.3" evidence="7"/>
<dbReference type="Gene3D" id="3.20.20.20">
    <property type="entry name" value="Dihydropteroate synthase-like"/>
    <property type="match status" value="1"/>
</dbReference>
<keyword evidence="4 7" id="KW-0408">Iron</keyword>
<proteinExistence type="inferred from homology"/>
<sequence length="357" mass="39220">MSLIKRKKTKQIDVGGVKIGGGAPVVVQSMTNTDTHDVDATLKQIERLHKRGCEIVRCAVVDEDAALALRKIKQKSPIPVIADIHFNYKLALLSIQSGVDGLRINPGNIGSFDKVKEILKAAGERGIPIRIGVNSGSLEKDLLNKYNGPTDDALVESAYRWVRRIEDSNFTNMKVSIKSSDPLSTIICNEKISELIDYPLHIGVTEAGSSREGIVKSVSALSVLLRQGIGDTIRISLSEPPENEIDVCYELLNALHLRKKRSIDFVSCPTCGRIEIDLLSLVDELKKRLSDIDKPIKVAVMGCVVNALGEAKEADLAIAGGRHFGLIIKKGKLLKKVREDKLLDEFVEVVREYAKTH</sequence>
<feature type="domain" description="IspG C-terminal" evidence="9">
    <location>
        <begin position="265"/>
        <end position="351"/>
    </location>
</feature>
<dbReference type="GO" id="GO:0016114">
    <property type="term" value="P:terpenoid biosynthetic process"/>
    <property type="evidence" value="ECO:0007669"/>
    <property type="project" value="InterPro"/>
</dbReference>
<comment type="function">
    <text evidence="7">Converts 2C-methyl-D-erythritol 2,4-cyclodiphosphate (ME-2,4cPP) into 1-hydroxy-2-methyl-2-(E)-butenyl 4-diphosphate.</text>
</comment>